<dbReference type="PANTHER" id="PTHR37610:SF40">
    <property type="entry name" value="OS01G0909600 PROTEIN"/>
    <property type="match status" value="1"/>
</dbReference>
<protein>
    <submittedName>
        <fullName evidence="1">Uncharacterized protein</fullName>
    </submittedName>
</protein>
<organism evidence="1 2">
    <name type="scientific">Actinidia rufa</name>
    <dbReference type="NCBI Taxonomy" id="165716"/>
    <lineage>
        <taxon>Eukaryota</taxon>
        <taxon>Viridiplantae</taxon>
        <taxon>Streptophyta</taxon>
        <taxon>Embryophyta</taxon>
        <taxon>Tracheophyta</taxon>
        <taxon>Spermatophyta</taxon>
        <taxon>Magnoliopsida</taxon>
        <taxon>eudicotyledons</taxon>
        <taxon>Gunneridae</taxon>
        <taxon>Pentapetalae</taxon>
        <taxon>asterids</taxon>
        <taxon>Ericales</taxon>
        <taxon>Actinidiaceae</taxon>
        <taxon>Actinidia</taxon>
    </lineage>
</organism>
<accession>A0A7J0D8K9</accession>
<dbReference type="EMBL" id="BJWL01000099">
    <property type="protein sequence ID" value="GFS29764.1"/>
    <property type="molecule type" value="Genomic_DNA"/>
</dbReference>
<comment type="caution">
    <text evidence="1">The sequence shown here is derived from an EMBL/GenBank/DDBJ whole genome shotgun (WGS) entry which is preliminary data.</text>
</comment>
<dbReference type="AlphaFoldDB" id="A0A7J0D8K9"/>
<evidence type="ECO:0000313" key="2">
    <source>
        <dbReference type="Proteomes" id="UP000585474"/>
    </source>
</evidence>
<reference evidence="2" key="1">
    <citation type="submission" date="2019-07" db="EMBL/GenBank/DDBJ databases">
        <title>De Novo Assembly of kiwifruit Actinidia rufa.</title>
        <authorList>
            <person name="Sugita-Konishi S."/>
            <person name="Sato K."/>
            <person name="Mori E."/>
            <person name="Abe Y."/>
            <person name="Kisaki G."/>
            <person name="Hamano K."/>
            <person name="Suezawa K."/>
            <person name="Otani M."/>
            <person name="Fukuda T."/>
            <person name="Manabe T."/>
            <person name="Gomi K."/>
            <person name="Tabuchi M."/>
            <person name="Akimitsu K."/>
            <person name="Kataoka I."/>
        </authorList>
    </citation>
    <scope>NUCLEOTIDE SEQUENCE [LARGE SCALE GENOMIC DNA]</scope>
    <source>
        <strain evidence="2">cv. Fuchu</strain>
    </source>
</reference>
<gene>
    <name evidence="1" type="ORF">Acr_00g0008280</name>
</gene>
<name>A0A7J0D8K9_9ERIC</name>
<dbReference type="PANTHER" id="PTHR37610">
    <property type="entry name" value="CCHC-TYPE DOMAIN-CONTAINING PROTEIN"/>
    <property type="match status" value="1"/>
</dbReference>
<evidence type="ECO:0000313" key="1">
    <source>
        <dbReference type="EMBL" id="GFS29764.1"/>
    </source>
</evidence>
<proteinExistence type="predicted"/>
<sequence>MLDLQQAFPSLVKPPTSFVVPHRASPSPVGPSTDAVWSRSFRLFLGGKGKTGWILDHHPKPATSDPTYPKWDIDNCTILGWLFNSMEDIIYHMFIYNDTIQSLWTALSQMYAHAHHDSQIFDLYIERLLEPHKETLEFSVADYFGFLQSRWEELAQYEHLGDFLTEASVVVAYYRLRLLPPLGPPIIDQMAFAASSGSGPRSSDAKPTCSYCTPTAFHAKTGHPTWILDSRVNDHMIGLDFEEDFWQGI</sequence>
<keyword evidence="2" id="KW-1185">Reference proteome</keyword>
<dbReference type="OrthoDB" id="5544992at2759"/>
<dbReference type="Proteomes" id="UP000585474">
    <property type="component" value="Unassembled WGS sequence"/>
</dbReference>